<organism evidence="2 3">
    <name type="scientific">Petropleomorpha daqingensis</name>
    <dbReference type="NCBI Taxonomy" id="2026353"/>
    <lineage>
        <taxon>Bacteria</taxon>
        <taxon>Bacillati</taxon>
        <taxon>Actinomycetota</taxon>
        <taxon>Actinomycetes</taxon>
        <taxon>Geodermatophilales</taxon>
        <taxon>Geodermatophilaceae</taxon>
        <taxon>Petropleomorpha</taxon>
    </lineage>
</organism>
<protein>
    <submittedName>
        <fullName evidence="2">Uncharacterized protein</fullName>
    </submittedName>
</protein>
<dbReference type="EMBL" id="JACBZT010000001">
    <property type="protein sequence ID" value="NYJ07382.1"/>
    <property type="molecule type" value="Genomic_DNA"/>
</dbReference>
<evidence type="ECO:0000256" key="1">
    <source>
        <dbReference type="SAM" id="Phobius"/>
    </source>
</evidence>
<name>A0A853CLH3_9ACTN</name>
<feature type="transmembrane region" description="Helical" evidence="1">
    <location>
        <begin position="34"/>
        <end position="61"/>
    </location>
</feature>
<evidence type="ECO:0000313" key="2">
    <source>
        <dbReference type="EMBL" id="NYJ07382.1"/>
    </source>
</evidence>
<dbReference type="AlphaFoldDB" id="A0A853CLH3"/>
<dbReference type="RefSeq" id="WP_179719191.1">
    <property type="nucleotide sequence ID" value="NZ_JACBZT010000001.1"/>
</dbReference>
<keyword evidence="1" id="KW-1133">Transmembrane helix</keyword>
<reference evidence="2 3" key="1">
    <citation type="submission" date="2020-07" db="EMBL/GenBank/DDBJ databases">
        <title>Sequencing the genomes of 1000 actinobacteria strains.</title>
        <authorList>
            <person name="Klenk H.-P."/>
        </authorList>
    </citation>
    <scope>NUCLEOTIDE SEQUENCE [LARGE SCALE GENOMIC DNA]</scope>
    <source>
        <strain evidence="2 3">DSM 104001</strain>
    </source>
</reference>
<dbReference type="Proteomes" id="UP000541969">
    <property type="component" value="Unassembled WGS sequence"/>
</dbReference>
<comment type="caution">
    <text evidence="2">The sequence shown here is derived from an EMBL/GenBank/DDBJ whole genome shotgun (WGS) entry which is preliminary data.</text>
</comment>
<keyword evidence="3" id="KW-1185">Reference proteome</keyword>
<accession>A0A853CLH3</accession>
<evidence type="ECO:0000313" key="3">
    <source>
        <dbReference type="Proteomes" id="UP000541969"/>
    </source>
</evidence>
<gene>
    <name evidence="2" type="ORF">GGQ55_003660</name>
</gene>
<keyword evidence="1" id="KW-0812">Transmembrane</keyword>
<proteinExistence type="predicted"/>
<sequence>MIQRHPFRLMLGLVVLAAVFFALGGPGRNDTSGPWMYVSGLSFIAFLLTTATLVVLGLYLLAVRLRAHRSAADR</sequence>
<keyword evidence="1" id="KW-0472">Membrane</keyword>